<dbReference type="GO" id="GO:0008270">
    <property type="term" value="F:zinc ion binding"/>
    <property type="evidence" value="ECO:0007669"/>
    <property type="project" value="UniProtKB-KW"/>
</dbReference>
<organism evidence="9">
    <name type="scientific">viral metagenome</name>
    <dbReference type="NCBI Taxonomy" id="1070528"/>
    <lineage>
        <taxon>unclassified sequences</taxon>
        <taxon>metagenomes</taxon>
        <taxon>organismal metagenomes</taxon>
    </lineage>
</organism>
<dbReference type="Gene3D" id="1.20.120.1490">
    <property type="match status" value="1"/>
</dbReference>
<evidence type="ECO:0000313" key="9">
    <source>
        <dbReference type="EMBL" id="QHS98089.1"/>
    </source>
</evidence>
<evidence type="ECO:0000256" key="4">
    <source>
        <dbReference type="ARBA" id="ARBA00022771"/>
    </source>
</evidence>
<dbReference type="PROSITE" id="PS50089">
    <property type="entry name" value="ZF_RING_2"/>
    <property type="match status" value="1"/>
</dbReference>
<evidence type="ECO:0000256" key="5">
    <source>
        <dbReference type="ARBA" id="ARBA00022786"/>
    </source>
</evidence>
<accession>A0A6C0C2U4</accession>
<name>A0A6C0C2U4_9ZZZZ</name>
<keyword evidence="4" id="KW-0863">Zinc-finger</keyword>
<protein>
    <recommendedName>
        <fullName evidence="10">RING-type domain-containing protein</fullName>
    </recommendedName>
</protein>
<evidence type="ECO:0000259" key="8">
    <source>
        <dbReference type="PROSITE" id="PS51873"/>
    </source>
</evidence>
<keyword evidence="1" id="KW-0808">Transferase</keyword>
<feature type="domain" description="RING-type" evidence="7">
    <location>
        <begin position="4"/>
        <end position="52"/>
    </location>
</feature>
<dbReference type="InterPro" id="IPR044066">
    <property type="entry name" value="TRIAD_supradom"/>
</dbReference>
<proteinExistence type="predicted"/>
<sequence length="557" mass="65345">MSECPICIETYNKSIKAKICCNNPSCNFNACKTCVRTYLMNSTADLHCMNCRKSWEQAFVILNLNRSWFVNTYTPHHNGLLLERNKSLIQETMPEVDAYMERKRIRLKNAPKIKEIREQITDKNTELHNLIREQRKDEDAARAMYFDTLKALRQQLEIKRVDIHTEIYELRESKTELENACGIEVGDKKRFIMPCQKAECKGFLSTQYKCGVCETQCCPKCLDVLTDETKADHVCNEDTVKSANHIKATTRPCPKCGERIYKTEGCNQMWCTVCHCSFDWVTGRIENGTVHNPHYFQFLRENNNGVVPRQPGDDPCGNYSILLNYCVNYIGRYLYSDDNRKVLDYESEYHIPAESLCNFTRLISHFENVEMTNARQILNECENLTEWRVRWIVKDMSEQHFSSYINEKNKRRLKYTDLLYIYELIVNVGKDIIQGLLMKITDNNISIDNVVLKNKIKNTSIEVYIPLFREAYGEIEKFINYCNDQFKVISMSHNCSVHRILCERITTRRRYSNISDYQNHICYNFRIRSQKSNISDVKNMMIPIEKPSENTSNEKTG</sequence>
<dbReference type="PROSITE" id="PS51873">
    <property type="entry name" value="TRIAD"/>
    <property type="match status" value="1"/>
</dbReference>
<evidence type="ECO:0000256" key="3">
    <source>
        <dbReference type="ARBA" id="ARBA00022737"/>
    </source>
</evidence>
<dbReference type="AlphaFoldDB" id="A0A6C0C2U4"/>
<evidence type="ECO:0008006" key="10">
    <source>
        <dbReference type="Google" id="ProtNLM"/>
    </source>
</evidence>
<dbReference type="SUPFAM" id="SSF57850">
    <property type="entry name" value="RING/U-box"/>
    <property type="match status" value="1"/>
</dbReference>
<keyword evidence="2" id="KW-0479">Metal-binding</keyword>
<evidence type="ECO:0000256" key="6">
    <source>
        <dbReference type="ARBA" id="ARBA00022833"/>
    </source>
</evidence>
<evidence type="ECO:0000256" key="1">
    <source>
        <dbReference type="ARBA" id="ARBA00022679"/>
    </source>
</evidence>
<keyword evidence="6" id="KW-0862">Zinc</keyword>
<reference evidence="9" key="1">
    <citation type="journal article" date="2020" name="Nature">
        <title>Giant virus diversity and host interactions through global metagenomics.</title>
        <authorList>
            <person name="Schulz F."/>
            <person name="Roux S."/>
            <person name="Paez-Espino D."/>
            <person name="Jungbluth S."/>
            <person name="Walsh D.A."/>
            <person name="Denef V.J."/>
            <person name="McMahon K.D."/>
            <person name="Konstantinidis K.T."/>
            <person name="Eloe-Fadrosh E.A."/>
            <person name="Kyrpides N.C."/>
            <person name="Woyke T."/>
        </authorList>
    </citation>
    <scope>NUCLEOTIDE SEQUENCE</scope>
    <source>
        <strain evidence="9">GVMAG-M-3300020182-84</strain>
    </source>
</reference>
<evidence type="ECO:0000259" key="7">
    <source>
        <dbReference type="PROSITE" id="PS50089"/>
    </source>
</evidence>
<evidence type="ECO:0000256" key="2">
    <source>
        <dbReference type="ARBA" id="ARBA00022723"/>
    </source>
</evidence>
<dbReference type="EMBL" id="MN739312">
    <property type="protein sequence ID" value="QHS98089.1"/>
    <property type="molecule type" value="Genomic_DNA"/>
</dbReference>
<keyword evidence="3" id="KW-0677">Repeat</keyword>
<feature type="domain" description="RING-type" evidence="8">
    <location>
        <begin position="1"/>
        <end position="302"/>
    </location>
</feature>
<keyword evidence="5" id="KW-0833">Ubl conjugation pathway</keyword>
<dbReference type="InterPro" id="IPR001841">
    <property type="entry name" value="Znf_RING"/>
</dbReference>
<dbReference type="Gene3D" id="1.20.120.1750">
    <property type="match status" value="1"/>
</dbReference>
<dbReference type="GO" id="GO:0016740">
    <property type="term" value="F:transferase activity"/>
    <property type="evidence" value="ECO:0007669"/>
    <property type="project" value="UniProtKB-KW"/>
</dbReference>